<evidence type="ECO:0000313" key="3">
    <source>
        <dbReference type="EMBL" id="SDT58220.1"/>
    </source>
</evidence>
<dbReference type="AlphaFoldDB" id="A0A1H2BIP8"/>
<feature type="transmembrane region" description="Helical" evidence="2">
    <location>
        <begin position="228"/>
        <end position="249"/>
    </location>
</feature>
<accession>A0A1H2BIP8</accession>
<evidence type="ECO:0000256" key="2">
    <source>
        <dbReference type="SAM" id="Phobius"/>
    </source>
</evidence>
<name>A0A1H2BIP8_9BRAD</name>
<keyword evidence="4" id="KW-1185">Reference proteome</keyword>
<protein>
    <recommendedName>
        <fullName evidence="5">PNPLA domain-containing protein</fullName>
    </recommendedName>
</protein>
<dbReference type="EMBL" id="LT629750">
    <property type="protein sequence ID" value="SDT58220.1"/>
    <property type="molecule type" value="Genomic_DNA"/>
</dbReference>
<keyword evidence="2" id="KW-1133">Transmembrane helix</keyword>
<feature type="transmembrane region" description="Helical" evidence="2">
    <location>
        <begin position="281"/>
        <end position="299"/>
    </location>
</feature>
<proteinExistence type="predicted"/>
<feature type="transmembrane region" description="Helical" evidence="2">
    <location>
        <begin position="24"/>
        <end position="50"/>
    </location>
</feature>
<sequence>MASSRAPAFLNCIRQVAARCWDCVLRLALVLWVVRVPLVTTTFGILLLGVTSQAQDLLVEFAHPPFWCRTLLMVWFVFVLTAVWAMPTHYAARLLLNTDSRFLQSLEDERALGRAACLKRSSKVVPRLLGFLTFVAVEVAVLRSYLNLPTLDEGDVTTAVNWALIEVALLVAAASVAFVFWVIKRPRSLMLPSWLKSINGKLGIVWQYFAPGRVHGSHSQGSRDVGRFLLAAIFAVFVSVFCFGADRIAGIFPRAMAVPFILGGWLPFLAYLAGLGRQFRAPLIVGLFTFVALLTFILGDKHSVRVIEADAAAGSPVNKNPVPLQDALMQWMKENQCEPQGGDETRVANCPRPVIVAAAGGASRAGFFMATIIGYFMQEASGNGLDPDKVRQRLFAISSVSGGSMGAVMVTVALNAETNTNDHPCINSSVDQWWGQTVGNWRDCFEALTSGDFLTADFLGFAFNDMLPFGPGRDRAALLEDSWSTRYKRVATAANKSATPPKCQGLDCPFLSLRPRPGHWIPWLVLNGASEATGRRIVTTSLAMTYTPKAAEVNPCPTATGQGPCPLFVQADSFHELLQHAVPPVGWWGWLGFLERDRLRSTIGDDVRLSTAAHNSARFPFISPPGSIRNQILDKNQNQRIVDRIVDGGYFENYGALSAKELALAVHAVEPRLKPLVIVISNDPADVLAPSDDARSNLPSPPRPAVNGSEFVTDATASLTTFANARTAHGTLGVAELQTALHQAIPDCKDLVIQVRVWPDQDRTLSMSWWESSLVQRQLHRQTEVCLDNGRECTSYLHQGADAKGADKNQNAPHLKAIWNAMKNPACIAAK</sequence>
<reference evidence="4" key="1">
    <citation type="submission" date="2016-10" db="EMBL/GenBank/DDBJ databases">
        <authorList>
            <person name="Varghese N."/>
            <person name="Submissions S."/>
        </authorList>
    </citation>
    <scope>NUCLEOTIDE SEQUENCE [LARGE SCALE GENOMIC DNA]</scope>
    <source>
        <strain evidence="4">GAS369</strain>
    </source>
</reference>
<feature type="region of interest" description="Disordered" evidence="1">
    <location>
        <begin position="690"/>
        <end position="709"/>
    </location>
</feature>
<feature type="transmembrane region" description="Helical" evidence="2">
    <location>
        <begin position="255"/>
        <end position="274"/>
    </location>
</feature>
<organism evidence="3 4">
    <name type="scientific">Bradyrhizobium canariense</name>
    <dbReference type="NCBI Taxonomy" id="255045"/>
    <lineage>
        <taxon>Bacteria</taxon>
        <taxon>Pseudomonadati</taxon>
        <taxon>Pseudomonadota</taxon>
        <taxon>Alphaproteobacteria</taxon>
        <taxon>Hyphomicrobiales</taxon>
        <taxon>Nitrobacteraceae</taxon>
        <taxon>Bradyrhizobium</taxon>
    </lineage>
</organism>
<keyword evidence="2" id="KW-0812">Transmembrane</keyword>
<dbReference type="Proteomes" id="UP000243904">
    <property type="component" value="Chromosome I"/>
</dbReference>
<feature type="transmembrane region" description="Helical" evidence="2">
    <location>
        <begin position="124"/>
        <end position="142"/>
    </location>
</feature>
<evidence type="ECO:0000256" key="1">
    <source>
        <dbReference type="SAM" id="MobiDB-lite"/>
    </source>
</evidence>
<feature type="transmembrane region" description="Helical" evidence="2">
    <location>
        <begin position="70"/>
        <end position="92"/>
    </location>
</feature>
<gene>
    <name evidence="3" type="ORF">SAMN05444158_7235</name>
</gene>
<evidence type="ECO:0008006" key="5">
    <source>
        <dbReference type="Google" id="ProtNLM"/>
    </source>
</evidence>
<feature type="transmembrane region" description="Helical" evidence="2">
    <location>
        <begin position="162"/>
        <end position="183"/>
    </location>
</feature>
<keyword evidence="2" id="KW-0472">Membrane</keyword>
<evidence type="ECO:0000313" key="4">
    <source>
        <dbReference type="Proteomes" id="UP000243904"/>
    </source>
</evidence>